<keyword evidence="4" id="KW-0106">Calcium</keyword>
<dbReference type="PANTHER" id="PTHR42693:SF53">
    <property type="entry name" value="ENDO-4-O-SULFATASE"/>
    <property type="match status" value="1"/>
</dbReference>
<protein>
    <submittedName>
        <fullName evidence="6">Arylsulfatase</fullName>
        <ecNumber evidence="6">3.1.6.1</ecNumber>
    </submittedName>
</protein>
<keyword evidence="7" id="KW-1185">Reference proteome</keyword>
<dbReference type="PROSITE" id="PS00523">
    <property type="entry name" value="SULFATASE_1"/>
    <property type="match status" value="1"/>
</dbReference>
<reference evidence="6 7" key="1">
    <citation type="submission" date="2019-03" db="EMBL/GenBank/DDBJ databases">
        <title>Deep-cultivation of Planctomycetes and their phenomic and genomic characterization uncovers novel biology.</title>
        <authorList>
            <person name="Wiegand S."/>
            <person name="Jogler M."/>
            <person name="Boedeker C."/>
            <person name="Pinto D."/>
            <person name="Vollmers J."/>
            <person name="Rivas-Marin E."/>
            <person name="Kohn T."/>
            <person name="Peeters S.H."/>
            <person name="Heuer A."/>
            <person name="Rast P."/>
            <person name="Oberbeckmann S."/>
            <person name="Bunk B."/>
            <person name="Jeske O."/>
            <person name="Meyerdierks A."/>
            <person name="Storesund J.E."/>
            <person name="Kallscheuer N."/>
            <person name="Luecker S."/>
            <person name="Lage O.M."/>
            <person name="Pohl T."/>
            <person name="Merkel B.J."/>
            <person name="Hornburger P."/>
            <person name="Mueller R.-W."/>
            <person name="Bruemmer F."/>
            <person name="Labrenz M."/>
            <person name="Spormann A.M."/>
            <person name="Op den Camp H."/>
            <person name="Overmann J."/>
            <person name="Amann R."/>
            <person name="Jetten M.S.M."/>
            <person name="Mascher T."/>
            <person name="Medema M.H."/>
            <person name="Devos D.P."/>
            <person name="Kaster A.-K."/>
            <person name="Ovreas L."/>
            <person name="Rohde M."/>
            <person name="Galperin M.Y."/>
            <person name="Jogler C."/>
        </authorList>
    </citation>
    <scope>NUCLEOTIDE SEQUENCE [LARGE SCALE GENOMIC DNA]</scope>
    <source>
        <strain evidence="6 7">Enr13</strain>
    </source>
</reference>
<dbReference type="EC" id="3.1.6.1" evidence="6"/>
<dbReference type="EMBL" id="CP037423">
    <property type="protein sequence ID" value="QDV40761.1"/>
    <property type="molecule type" value="Genomic_DNA"/>
</dbReference>
<dbReference type="Pfam" id="PF00884">
    <property type="entry name" value="Sulfatase"/>
    <property type="match status" value="2"/>
</dbReference>
<name>A0A518HIT1_9BACT</name>
<dbReference type="Gene3D" id="1.25.10.10">
    <property type="entry name" value="Leucine-rich Repeat Variant"/>
    <property type="match status" value="1"/>
</dbReference>
<dbReference type="InterPro" id="IPR011989">
    <property type="entry name" value="ARM-like"/>
</dbReference>
<organism evidence="6 7">
    <name type="scientific">Stieleria neptunia</name>
    <dbReference type="NCBI Taxonomy" id="2527979"/>
    <lineage>
        <taxon>Bacteria</taxon>
        <taxon>Pseudomonadati</taxon>
        <taxon>Planctomycetota</taxon>
        <taxon>Planctomycetia</taxon>
        <taxon>Pirellulales</taxon>
        <taxon>Pirellulaceae</taxon>
        <taxon>Stieleria</taxon>
    </lineage>
</organism>
<dbReference type="PANTHER" id="PTHR42693">
    <property type="entry name" value="ARYLSULFATASE FAMILY MEMBER"/>
    <property type="match status" value="1"/>
</dbReference>
<dbReference type="GO" id="GO:0046872">
    <property type="term" value="F:metal ion binding"/>
    <property type="evidence" value="ECO:0007669"/>
    <property type="project" value="UniProtKB-KW"/>
</dbReference>
<evidence type="ECO:0000256" key="1">
    <source>
        <dbReference type="ARBA" id="ARBA00008779"/>
    </source>
</evidence>
<comment type="similarity">
    <text evidence="1">Belongs to the sulfatase family.</text>
</comment>
<dbReference type="Proteomes" id="UP000319004">
    <property type="component" value="Chromosome"/>
</dbReference>
<evidence type="ECO:0000313" key="7">
    <source>
        <dbReference type="Proteomes" id="UP000319004"/>
    </source>
</evidence>
<evidence type="ECO:0000256" key="4">
    <source>
        <dbReference type="ARBA" id="ARBA00022837"/>
    </source>
</evidence>
<proteinExistence type="inferred from homology"/>
<dbReference type="InterPro" id="IPR016024">
    <property type="entry name" value="ARM-type_fold"/>
</dbReference>
<dbReference type="Gene3D" id="3.40.720.10">
    <property type="entry name" value="Alkaline Phosphatase, subunit A"/>
    <property type="match status" value="1"/>
</dbReference>
<dbReference type="GO" id="GO:0004065">
    <property type="term" value="F:arylsulfatase activity"/>
    <property type="evidence" value="ECO:0007669"/>
    <property type="project" value="UniProtKB-EC"/>
</dbReference>
<dbReference type="InterPro" id="IPR050738">
    <property type="entry name" value="Sulfatase"/>
</dbReference>
<feature type="domain" description="Sulfatase N-terminal" evidence="5">
    <location>
        <begin position="168"/>
        <end position="318"/>
    </location>
</feature>
<dbReference type="SUPFAM" id="SSF53649">
    <property type="entry name" value="Alkaline phosphatase-like"/>
    <property type="match status" value="1"/>
</dbReference>
<dbReference type="InterPro" id="IPR017850">
    <property type="entry name" value="Alkaline_phosphatase_core_sf"/>
</dbReference>
<evidence type="ECO:0000256" key="3">
    <source>
        <dbReference type="ARBA" id="ARBA00022801"/>
    </source>
</evidence>
<accession>A0A518HIT1</accession>
<dbReference type="AlphaFoldDB" id="A0A518HIT1"/>
<dbReference type="RefSeq" id="WP_231744059.1">
    <property type="nucleotide sequence ID" value="NZ_CP037423.1"/>
</dbReference>
<sequence>MSPIRFPSLKRFSTTSPWAVVIAGLLAIAGIGDVAQAAERPNILWITSEDNGVSWVSCYGGTNAQTPAIDQLAKEGFRYTHCFDNAAVCAPTRSCWITGMYAISNGTQPMRSRNEIPHDKIKYYPDLLRQAGYHTSNPGKTDYNVGGRGDKECWDFKGAKGKSQYGWKHRKPGQPFFAVVNFTDSHESRAHGDVENTKNDPAEMKLFSYHPDLPVIRKNYAKYADAVENMDRKVHDTLEELKKDGLYDDTIIIYNSDHGGVMARSKRFLYSSGVHCPLVVRIPEKWKQFYPAEKPGMTVDRIVSFVDMPKTWLSLAGAEIPEQFQGTIFLGDGTEPAPNYHLGFRERADERLDNVRLMRDERFAYHKNYMPYAPAGQHLAYLWKAPLTPAWEQHHREGKTDAITGRFFRPRVSEEFYDTEADFDNVHNLIDAREHRQKINELKQALREKQLELRDSGLMPEKMRERRAAANDVTIYEMVRMDRLYPLAQYLDAADVALARDKGQLQTFVNQLTDSDEVLRWWAVVGIHLLGDNARPAAADLERALQDDAHEVRMMAAWTLINLGQKDQGLACLDELLFHGTNNETMLENVIDWIGEPALPLVKKYIDQGRTRQGKYGIGIFGRIAELNGW</sequence>
<evidence type="ECO:0000256" key="2">
    <source>
        <dbReference type="ARBA" id="ARBA00022723"/>
    </source>
</evidence>
<evidence type="ECO:0000259" key="5">
    <source>
        <dbReference type="Pfam" id="PF00884"/>
    </source>
</evidence>
<gene>
    <name evidence="6" type="primary">atsA_11</name>
    <name evidence="6" type="ORF">Enr13x_05970</name>
</gene>
<keyword evidence="3 6" id="KW-0378">Hydrolase</keyword>
<dbReference type="KEGG" id="snep:Enr13x_05970"/>
<keyword evidence="2" id="KW-0479">Metal-binding</keyword>
<dbReference type="CDD" id="cd16027">
    <property type="entry name" value="SGSH"/>
    <property type="match status" value="1"/>
</dbReference>
<dbReference type="InterPro" id="IPR000917">
    <property type="entry name" value="Sulfatase_N"/>
</dbReference>
<evidence type="ECO:0000313" key="6">
    <source>
        <dbReference type="EMBL" id="QDV40761.1"/>
    </source>
</evidence>
<dbReference type="SUPFAM" id="SSF48371">
    <property type="entry name" value="ARM repeat"/>
    <property type="match status" value="1"/>
</dbReference>
<dbReference type="InterPro" id="IPR024607">
    <property type="entry name" value="Sulfatase_CS"/>
</dbReference>
<feature type="domain" description="Sulfatase N-terminal" evidence="5">
    <location>
        <begin position="41"/>
        <end position="142"/>
    </location>
</feature>